<dbReference type="SUPFAM" id="SSF54909">
    <property type="entry name" value="Dimeric alpha+beta barrel"/>
    <property type="match status" value="1"/>
</dbReference>
<keyword evidence="3" id="KW-1185">Reference proteome</keyword>
<proteinExistence type="predicted"/>
<gene>
    <name evidence="2" type="ORF">BM613_08055</name>
</gene>
<feature type="domain" description="Stress-response A/B barrel" evidence="1">
    <location>
        <begin position="2"/>
        <end position="92"/>
    </location>
</feature>
<evidence type="ECO:0000313" key="2">
    <source>
        <dbReference type="EMBL" id="PWI57563.1"/>
    </source>
</evidence>
<dbReference type="PROSITE" id="PS51502">
    <property type="entry name" value="S_R_A_B_BARREL"/>
    <property type="match status" value="1"/>
</dbReference>
<dbReference type="RefSeq" id="WP_109430671.1">
    <property type="nucleotide sequence ID" value="NZ_MPDK01000011.1"/>
</dbReference>
<reference evidence="2 3" key="1">
    <citation type="submission" date="2016-11" db="EMBL/GenBank/DDBJ databases">
        <title>Comparative genomics of Acidibacillus ferroxidans species.</title>
        <authorList>
            <person name="Oliveira G."/>
            <person name="Nunes G."/>
            <person name="Oliveira R."/>
            <person name="Araujo F."/>
            <person name="Salim A."/>
            <person name="Scholte L."/>
            <person name="Morais D."/>
            <person name="Nancucheo I."/>
            <person name="Johnson D.B."/>
            <person name="Grail B."/>
            <person name="Bittencourt J."/>
            <person name="Valadares R."/>
        </authorList>
    </citation>
    <scope>NUCLEOTIDE SEQUENCE [LARGE SCALE GENOMIC DNA]</scope>
    <source>
        <strain evidence="2 3">Y002</strain>
    </source>
</reference>
<sequence>MIHKILLFNVKEFDKVNVIREKTMELLAHVPGAQNVSFREAINEGDLQYHYLITVDFDSMQAHEQYMAHEKHVEFSKQYFRPYVSDLLIQFFS</sequence>
<dbReference type="InterPro" id="IPR011008">
    <property type="entry name" value="Dimeric_a/b-barrel"/>
</dbReference>
<dbReference type="Gene3D" id="3.30.70.100">
    <property type="match status" value="1"/>
</dbReference>
<accession>A0A2U3D8F4</accession>
<dbReference type="OrthoDB" id="9808130at2"/>
<evidence type="ECO:0000313" key="3">
    <source>
        <dbReference type="Proteomes" id="UP000245380"/>
    </source>
</evidence>
<evidence type="ECO:0000259" key="1">
    <source>
        <dbReference type="PROSITE" id="PS51502"/>
    </source>
</evidence>
<comment type="caution">
    <text evidence="2">The sequence shown here is derived from an EMBL/GenBank/DDBJ whole genome shotgun (WGS) entry which is preliminary data.</text>
</comment>
<dbReference type="Pfam" id="PF07876">
    <property type="entry name" value="Dabb"/>
    <property type="match status" value="1"/>
</dbReference>
<dbReference type="InterPro" id="IPR013097">
    <property type="entry name" value="Dabb"/>
</dbReference>
<dbReference type="AlphaFoldDB" id="A0A2U3D8F4"/>
<dbReference type="EMBL" id="MPDK01000011">
    <property type="protein sequence ID" value="PWI57563.1"/>
    <property type="molecule type" value="Genomic_DNA"/>
</dbReference>
<name>A0A2U3D8F4_SULT2</name>
<protein>
    <recommendedName>
        <fullName evidence="1">Stress-response A/B barrel domain-containing protein</fullName>
    </recommendedName>
</protein>
<organism evidence="2 3">
    <name type="scientific">Sulfoacidibacillus thermotolerans</name>
    <name type="common">Acidibacillus sulfuroxidans</name>
    <dbReference type="NCBI Taxonomy" id="1765684"/>
    <lineage>
        <taxon>Bacteria</taxon>
        <taxon>Bacillati</taxon>
        <taxon>Bacillota</taxon>
        <taxon>Bacilli</taxon>
        <taxon>Bacillales</taxon>
        <taxon>Alicyclobacillaceae</taxon>
        <taxon>Sulfoacidibacillus</taxon>
    </lineage>
</organism>
<dbReference type="Proteomes" id="UP000245380">
    <property type="component" value="Unassembled WGS sequence"/>
</dbReference>
<dbReference type="SMART" id="SM00886">
    <property type="entry name" value="Dabb"/>
    <property type="match status" value="1"/>
</dbReference>